<feature type="transmembrane region" description="Helical" evidence="5">
    <location>
        <begin position="284"/>
        <end position="304"/>
    </location>
</feature>
<feature type="transmembrane region" description="Helical" evidence="5">
    <location>
        <begin position="379"/>
        <end position="401"/>
    </location>
</feature>
<feature type="compositionally biased region" description="Low complexity" evidence="4">
    <location>
        <begin position="196"/>
        <end position="205"/>
    </location>
</feature>
<dbReference type="Gene3D" id="1.20.1250.20">
    <property type="entry name" value="MFS general substrate transporter like domains"/>
    <property type="match status" value="1"/>
</dbReference>
<evidence type="ECO:0000256" key="5">
    <source>
        <dbReference type="SAM" id="Phobius"/>
    </source>
</evidence>
<dbReference type="InterPro" id="IPR036259">
    <property type="entry name" value="MFS_trans_sf"/>
</dbReference>
<reference evidence="6 7" key="1">
    <citation type="submission" date="2014-07" db="EMBL/GenBank/DDBJ databases">
        <title>Draft genome sequence of Thalassospira xianhensis P-4 (MCCC 1A02616).</title>
        <authorList>
            <person name="Lai Q."/>
            <person name="Shao Z."/>
        </authorList>
    </citation>
    <scope>NUCLEOTIDE SEQUENCE [LARGE SCALE GENOMIC DNA]</scope>
    <source>
        <strain evidence="6 7">MCCC 1A02616</strain>
    </source>
</reference>
<name>A0A367UA12_9PROT</name>
<keyword evidence="3 5" id="KW-0472">Membrane</keyword>
<dbReference type="AlphaFoldDB" id="A0A367UA12"/>
<evidence type="ECO:0000256" key="2">
    <source>
        <dbReference type="ARBA" id="ARBA00022989"/>
    </source>
</evidence>
<gene>
    <name evidence="6" type="ORF">TH5_21770</name>
</gene>
<dbReference type="Proteomes" id="UP000252419">
    <property type="component" value="Unassembled WGS sequence"/>
</dbReference>
<feature type="region of interest" description="Disordered" evidence="4">
    <location>
        <begin position="185"/>
        <end position="210"/>
    </location>
</feature>
<feature type="transmembrane region" description="Helical" evidence="5">
    <location>
        <begin position="72"/>
        <end position="91"/>
    </location>
</feature>
<feature type="transmembrane region" description="Helical" evidence="5">
    <location>
        <begin position="246"/>
        <end position="263"/>
    </location>
</feature>
<keyword evidence="2 5" id="KW-1133">Transmembrane helix</keyword>
<accession>A0A367UA12</accession>
<dbReference type="PANTHER" id="PTHR11360">
    <property type="entry name" value="MONOCARBOXYLATE TRANSPORTER"/>
    <property type="match status" value="1"/>
</dbReference>
<feature type="transmembrane region" description="Helical" evidence="5">
    <location>
        <begin position="37"/>
        <end position="60"/>
    </location>
</feature>
<feature type="transmembrane region" description="Helical" evidence="5">
    <location>
        <begin position="159"/>
        <end position="180"/>
    </location>
</feature>
<proteinExistence type="predicted"/>
<feature type="transmembrane region" description="Helical" evidence="5">
    <location>
        <begin position="349"/>
        <end position="367"/>
    </location>
</feature>
<evidence type="ECO:0000313" key="6">
    <source>
        <dbReference type="EMBL" id="RCK04114.1"/>
    </source>
</evidence>
<organism evidence="6 7">
    <name type="scientific">Thalassospira xianhensis MCCC 1A02616</name>
    <dbReference type="NCBI Taxonomy" id="1177929"/>
    <lineage>
        <taxon>Bacteria</taxon>
        <taxon>Pseudomonadati</taxon>
        <taxon>Pseudomonadota</taxon>
        <taxon>Alphaproteobacteria</taxon>
        <taxon>Rhodospirillales</taxon>
        <taxon>Thalassospiraceae</taxon>
        <taxon>Thalassospira</taxon>
    </lineage>
</organism>
<dbReference type="GO" id="GO:0022857">
    <property type="term" value="F:transmembrane transporter activity"/>
    <property type="evidence" value="ECO:0007669"/>
    <property type="project" value="InterPro"/>
</dbReference>
<protein>
    <recommendedName>
        <fullName evidence="8">Transporter</fullName>
    </recommendedName>
</protein>
<evidence type="ECO:0000256" key="4">
    <source>
        <dbReference type="SAM" id="MobiDB-lite"/>
    </source>
</evidence>
<evidence type="ECO:0008006" key="8">
    <source>
        <dbReference type="Google" id="ProtNLM"/>
    </source>
</evidence>
<dbReference type="EMBL" id="JPWA01000037">
    <property type="protein sequence ID" value="RCK04114.1"/>
    <property type="molecule type" value="Genomic_DNA"/>
</dbReference>
<evidence type="ECO:0000313" key="7">
    <source>
        <dbReference type="Proteomes" id="UP000252419"/>
    </source>
</evidence>
<dbReference type="InterPro" id="IPR011701">
    <property type="entry name" value="MFS"/>
</dbReference>
<dbReference type="Pfam" id="PF07690">
    <property type="entry name" value="MFS_1"/>
    <property type="match status" value="1"/>
</dbReference>
<dbReference type="RefSeq" id="WP_114123567.1">
    <property type="nucleotide sequence ID" value="NZ_JPWA01000037.1"/>
</dbReference>
<dbReference type="SUPFAM" id="SSF103473">
    <property type="entry name" value="MFS general substrate transporter"/>
    <property type="match status" value="1"/>
</dbReference>
<feature type="transmembrane region" description="Helical" evidence="5">
    <location>
        <begin position="310"/>
        <end position="328"/>
    </location>
</feature>
<feature type="transmembrane region" description="Helical" evidence="5">
    <location>
        <begin position="222"/>
        <end position="240"/>
    </location>
</feature>
<feature type="transmembrane region" description="Helical" evidence="5">
    <location>
        <begin position="7"/>
        <end position="25"/>
    </location>
</feature>
<evidence type="ECO:0000256" key="3">
    <source>
        <dbReference type="ARBA" id="ARBA00023136"/>
    </source>
</evidence>
<dbReference type="PANTHER" id="PTHR11360:SF308">
    <property type="entry name" value="BLL3089 PROTEIN"/>
    <property type="match status" value="1"/>
</dbReference>
<dbReference type="InterPro" id="IPR050327">
    <property type="entry name" value="Proton-linked_MCT"/>
</dbReference>
<sequence length="414" mass="43609">MITRALVIKLGLGQLISWGTAYYLIGNFGTLIAQHHGWSSSVVYAGFSTSLLTMAVVSPFCGRMIDRHGGRIIMTLGSCLNALGCLILAFADQQVLHFIGWIVLGLAMRASLYDAAFAALARIGGRDARRAMGQITLFGGLASTVFWPLGHLIQSEFGITIALVAYAGFALLTVPMYAAIPDARHGRPSGTDTRPTDNANDVGDTGDAGDADDQGLATHQRLCGFLYAVIVTLLNVVNAAMSAHMIAILIGLGLTTAAAIEAASLRGIGQSAARAAEILFGKRIAPASLTLFATAVLPLCFVLAFWGDQFAIAAMTFTLLYGAANGVLTITRGTLPLMIFGNARYGHQVGRLLVPGFILSALAPSLYERAIAHWGPTGALWLSIGLLACAFGAAMWLYLLLQPQSSEPRPSPTA</sequence>
<evidence type="ECO:0000256" key="1">
    <source>
        <dbReference type="ARBA" id="ARBA00022692"/>
    </source>
</evidence>
<feature type="transmembrane region" description="Helical" evidence="5">
    <location>
        <begin position="135"/>
        <end position="153"/>
    </location>
</feature>
<keyword evidence="7" id="KW-1185">Reference proteome</keyword>
<keyword evidence="1 5" id="KW-0812">Transmembrane</keyword>
<feature type="transmembrane region" description="Helical" evidence="5">
    <location>
        <begin position="97"/>
        <end position="123"/>
    </location>
</feature>
<comment type="caution">
    <text evidence="6">The sequence shown here is derived from an EMBL/GenBank/DDBJ whole genome shotgun (WGS) entry which is preliminary data.</text>
</comment>